<sequence>RLLTTFYDGACMSATVSAVFLARSVVVDSRVFLIAEKIFLSRGHQQYQVLPLHVEGLRDRMREEETYFVEIDTKLAKQPAPFVGFTRLLRHIYYALRAVPGCHWRCWCYGYRRRPGTAYLFDSRFTHE</sequence>
<dbReference type="HOGENOM" id="CLU_161090_0_0_1"/>
<evidence type="ECO:0000313" key="2">
    <source>
        <dbReference type="Proteomes" id="UP000054018"/>
    </source>
</evidence>
<organism evidence="1 2">
    <name type="scientific">Pisolithus microcarpus 441</name>
    <dbReference type="NCBI Taxonomy" id="765257"/>
    <lineage>
        <taxon>Eukaryota</taxon>
        <taxon>Fungi</taxon>
        <taxon>Dikarya</taxon>
        <taxon>Basidiomycota</taxon>
        <taxon>Agaricomycotina</taxon>
        <taxon>Agaricomycetes</taxon>
        <taxon>Agaricomycetidae</taxon>
        <taxon>Boletales</taxon>
        <taxon>Sclerodermatineae</taxon>
        <taxon>Pisolithaceae</taxon>
        <taxon>Pisolithus</taxon>
    </lineage>
</organism>
<dbReference type="AlphaFoldDB" id="A0A0C9ZH38"/>
<protein>
    <submittedName>
        <fullName evidence="1">Uncharacterized protein</fullName>
    </submittedName>
</protein>
<keyword evidence="2" id="KW-1185">Reference proteome</keyword>
<gene>
    <name evidence="1" type="ORF">PISMIDRAFT_680944</name>
</gene>
<dbReference type="Proteomes" id="UP000054018">
    <property type="component" value="Unassembled WGS sequence"/>
</dbReference>
<reference evidence="1 2" key="1">
    <citation type="submission" date="2014-04" db="EMBL/GenBank/DDBJ databases">
        <authorList>
            <consortium name="DOE Joint Genome Institute"/>
            <person name="Kuo A."/>
            <person name="Kohler A."/>
            <person name="Costa M.D."/>
            <person name="Nagy L.G."/>
            <person name="Floudas D."/>
            <person name="Copeland A."/>
            <person name="Barry K.W."/>
            <person name="Cichocki N."/>
            <person name="Veneault-Fourrey C."/>
            <person name="LaButti K."/>
            <person name="Lindquist E.A."/>
            <person name="Lipzen A."/>
            <person name="Lundell T."/>
            <person name="Morin E."/>
            <person name="Murat C."/>
            <person name="Sun H."/>
            <person name="Tunlid A."/>
            <person name="Henrissat B."/>
            <person name="Grigoriev I.V."/>
            <person name="Hibbett D.S."/>
            <person name="Martin F."/>
            <person name="Nordberg H.P."/>
            <person name="Cantor M.N."/>
            <person name="Hua S.X."/>
        </authorList>
    </citation>
    <scope>NUCLEOTIDE SEQUENCE [LARGE SCALE GENOMIC DNA]</scope>
    <source>
        <strain evidence="1 2">441</strain>
    </source>
</reference>
<proteinExistence type="predicted"/>
<reference evidence="2" key="2">
    <citation type="submission" date="2015-01" db="EMBL/GenBank/DDBJ databases">
        <title>Evolutionary Origins and Diversification of the Mycorrhizal Mutualists.</title>
        <authorList>
            <consortium name="DOE Joint Genome Institute"/>
            <consortium name="Mycorrhizal Genomics Consortium"/>
            <person name="Kohler A."/>
            <person name="Kuo A."/>
            <person name="Nagy L.G."/>
            <person name="Floudas D."/>
            <person name="Copeland A."/>
            <person name="Barry K.W."/>
            <person name="Cichocki N."/>
            <person name="Veneault-Fourrey C."/>
            <person name="LaButti K."/>
            <person name="Lindquist E.A."/>
            <person name="Lipzen A."/>
            <person name="Lundell T."/>
            <person name="Morin E."/>
            <person name="Murat C."/>
            <person name="Riley R."/>
            <person name="Ohm R."/>
            <person name="Sun H."/>
            <person name="Tunlid A."/>
            <person name="Henrissat B."/>
            <person name="Grigoriev I.V."/>
            <person name="Hibbett D.S."/>
            <person name="Martin F."/>
        </authorList>
    </citation>
    <scope>NUCLEOTIDE SEQUENCE [LARGE SCALE GENOMIC DNA]</scope>
    <source>
        <strain evidence="2">441</strain>
    </source>
</reference>
<dbReference type="EMBL" id="KN833746">
    <property type="protein sequence ID" value="KIK21822.1"/>
    <property type="molecule type" value="Genomic_DNA"/>
</dbReference>
<feature type="non-terminal residue" evidence="1">
    <location>
        <position position="128"/>
    </location>
</feature>
<evidence type="ECO:0000313" key="1">
    <source>
        <dbReference type="EMBL" id="KIK21822.1"/>
    </source>
</evidence>
<accession>A0A0C9ZH38</accession>
<name>A0A0C9ZH38_9AGAM</name>